<dbReference type="EMBL" id="NFSB01000066">
    <property type="protein sequence ID" value="OUM35642.1"/>
    <property type="molecule type" value="Genomic_DNA"/>
</dbReference>
<dbReference type="Proteomes" id="UP000196082">
    <property type="component" value="Unassembled WGS sequence"/>
</dbReference>
<name>A0A1Y3LJU4_PSEPU</name>
<organism evidence="1 2">
    <name type="scientific">Pseudomonas putida</name>
    <name type="common">Arthrobacter siderocapsulatus</name>
    <dbReference type="NCBI Taxonomy" id="303"/>
    <lineage>
        <taxon>Bacteria</taxon>
        <taxon>Pseudomonadati</taxon>
        <taxon>Pseudomonadota</taxon>
        <taxon>Gammaproteobacteria</taxon>
        <taxon>Pseudomonadales</taxon>
        <taxon>Pseudomonadaceae</taxon>
        <taxon>Pseudomonas</taxon>
    </lineage>
</organism>
<evidence type="ECO:0000313" key="1">
    <source>
        <dbReference type="EMBL" id="OUM35642.1"/>
    </source>
</evidence>
<protein>
    <submittedName>
        <fullName evidence="1">Uncharacterized protein</fullName>
    </submittedName>
</protein>
<comment type="caution">
    <text evidence="1">The sequence shown here is derived from an EMBL/GenBank/DDBJ whole genome shotgun (WGS) entry which is preliminary data.</text>
</comment>
<dbReference type="AlphaFoldDB" id="A0A1Y3LJU4"/>
<proteinExistence type="predicted"/>
<sequence>MFALYERASYSAIASSLGPCGSGLVSRKGCAAAPAVQLRNTDRRGRFAALSRRKADPTGGHAPSKFRGFTSLGLCL</sequence>
<evidence type="ECO:0000313" key="2">
    <source>
        <dbReference type="Proteomes" id="UP000196082"/>
    </source>
</evidence>
<accession>A0A1Y3LJU4</accession>
<gene>
    <name evidence="1" type="ORF">B8W72_08515</name>
</gene>
<reference evidence="1 2" key="1">
    <citation type="submission" date="2017-05" db="EMBL/GenBank/DDBJ databases">
        <title>Whole genome sequence of Pseudomonas putida isolate 1312 commercialized as a biostimulant.</title>
        <authorList>
            <person name="Crovadore J."/>
            <person name="Blanc P."/>
            <person name="Chablais R."/>
            <person name="Cochard B."/>
            <person name="Grizard D."/>
            <person name="Lefort F."/>
        </authorList>
    </citation>
    <scope>NUCLEOTIDE SEQUENCE [LARGE SCALE GENOMIC DNA]</scope>
    <source>
        <strain evidence="1 2">1312</strain>
    </source>
</reference>